<dbReference type="InterPro" id="IPR043136">
    <property type="entry name" value="B30.2/SPRY_sf"/>
</dbReference>
<reference evidence="2" key="2">
    <citation type="submission" date="2013-04" db="EMBL/GenBank/DDBJ databases">
        <title>Genomic mechanisms accounting for the adaptation to parasitism in nematode-trapping fungi.</title>
        <authorList>
            <person name="Ahren D.G."/>
        </authorList>
    </citation>
    <scope>NUCLEOTIDE SEQUENCE [LARGE SCALE GENOMIC DNA]</scope>
    <source>
        <strain evidence="2">CBS 200.50</strain>
    </source>
</reference>
<dbReference type="Proteomes" id="UP000015100">
    <property type="component" value="Unassembled WGS sequence"/>
</dbReference>
<evidence type="ECO:0000313" key="1">
    <source>
        <dbReference type="EMBL" id="EPS35510.1"/>
    </source>
</evidence>
<evidence type="ECO:0000313" key="2">
    <source>
        <dbReference type="Proteomes" id="UP000015100"/>
    </source>
</evidence>
<name>S7ZXM6_DACHA</name>
<keyword evidence="2" id="KW-1185">Reference proteome</keyword>
<dbReference type="EMBL" id="AQGS01001127">
    <property type="protein sequence ID" value="EPS35510.1"/>
    <property type="molecule type" value="Genomic_DNA"/>
</dbReference>
<protein>
    <submittedName>
        <fullName evidence="1">Uncharacterized protein</fullName>
    </submittedName>
</protein>
<sequence length="586" mass="66684">MLVRMAPNSSDLVNAQDRNSENALSYAVTSGFVEGIDWLVEYKIDVHDDDASGNNCFHKLAERKEFPVHRVREIANSLLALKIDWRKQCMDGRTPLYTSLVSGNETLTNFLLDQYDKEGVDGESQHQLLPVDSDGFSLMHRLAVFPYSERVLQSVLKFTSRNLDIYRRAEDYYAQPLDCYARPLDMTIVNGNVGIAKYILSQGSYKCGKGHLGFDEVDRCCDGIETSTEPELTQKRKEILALLFQYAPAAASRALRFPLFDRQSSTLSYSEQLSLISWLDQRYINEHGWTMYDFLSSLKLDRHHILDSIHRDVPTQHQAPSRFTRFGERDQPYYEMSESGLELSQAIGVVVEGKEEEKEEAGASEDSVDETTSVIYLADHPCPLYNKTSYFEVEFTLHKRKQREDLDADSNRFYSVGLRSAARDLPSSPEPYIGIEYTSKGLIKSFLGLLMESGTTMIKSGGWLDKSTHQPGNSFLYEDVKGTKFTAGCAVNLQDGILFFTLDGEMLPRSYPIPLGPLVPVISMCRCEDWLAGFKANFGVSPFVFENANRLGWEWDGKTPEFKMDGIAYKDRFQRNMMLWDAIQPW</sequence>
<gene>
    <name evidence="1" type="ORF">H072_11065</name>
</gene>
<dbReference type="InterPro" id="IPR036770">
    <property type="entry name" value="Ankyrin_rpt-contain_sf"/>
</dbReference>
<organism evidence="1 2">
    <name type="scientific">Dactylellina haptotyla (strain CBS 200.50)</name>
    <name type="common">Nematode-trapping fungus</name>
    <name type="synonym">Monacrosporium haptotylum</name>
    <dbReference type="NCBI Taxonomy" id="1284197"/>
    <lineage>
        <taxon>Eukaryota</taxon>
        <taxon>Fungi</taxon>
        <taxon>Dikarya</taxon>
        <taxon>Ascomycota</taxon>
        <taxon>Pezizomycotina</taxon>
        <taxon>Orbiliomycetes</taxon>
        <taxon>Orbiliales</taxon>
        <taxon>Orbiliaceae</taxon>
        <taxon>Dactylellina</taxon>
    </lineage>
</organism>
<dbReference type="SMART" id="SM00248">
    <property type="entry name" value="ANK"/>
    <property type="match status" value="3"/>
</dbReference>
<dbReference type="SUPFAM" id="SSF48403">
    <property type="entry name" value="Ankyrin repeat"/>
    <property type="match status" value="1"/>
</dbReference>
<dbReference type="AlphaFoldDB" id="S7ZXM6"/>
<dbReference type="InterPro" id="IPR002110">
    <property type="entry name" value="Ankyrin_rpt"/>
</dbReference>
<accession>S7ZXM6</accession>
<proteinExistence type="predicted"/>
<dbReference type="HOGENOM" id="CLU_465415_0_0_1"/>
<comment type="caution">
    <text evidence="1">The sequence shown here is derived from an EMBL/GenBank/DDBJ whole genome shotgun (WGS) entry which is preliminary data.</text>
</comment>
<dbReference type="Gene3D" id="2.60.120.920">
    <property type="match status" value="1"/>
</dbReference>
<dbReference type="OMA" id="NEVDICC"/>
<reference evidence="1 2" key="1">
    <citation type="journal article" date="2013" name="PLoS Genet.">
        <title>Genomic mechanisms accounting for the adaptation to parasitism in nematode-trapping fungi.</title>
        <authorList>
            <person name="Meerupati T."/>
            <person name="Andersson K.M."/>
            <person name="Friman E."/>
            <person name="Kumar D."/>
            <person name="Tunlid A."/>
            <person name="Ahren D."/>
        </authorList>
    </citation>
    <scope>NUCLEOTIDE SEQUENCE [LARGE SCALE GENOMIC DNA]</scope>
    <source>
        <strain evidence="1 2">CBS 200.50</strain>
    </source>
</reference>
<dbReference type="Gene3D" id="1.25.40.20">
    <property type="entry name" value="Ankyrin repeat-containing domain"/>
    <property type="match status" value="1"/>
</dbReference>